<dbReference type="EMBL" id="GEBQ01031589">
    <property type="protein sequence ID" value="JAT08388.1"/>
    <property type="molecule type" value="Transcribed_RNA"/>
</dbReference>
<evidence type="ECO:0000313" key="2">
    <source>
        <dbReference type="EMBL" id="JAT08388.1"/>
    </source>
</evidence>
<reference evidence="2" key="1">
    <citation type="submission" date="2015-11" db="EMBL/GenBank/DDBJ databases">
        <title>De novo transcriptome assembly of four potential Pierce s Disease insect vectors from Arizona vineyards.</title>
        <authorList>
            <person name="Tassone E.E."/>
        </authorList>
    </citation>
    <scope>NUCLEOTIDE SEQUENCE</scope>
</reference>
<accession>A0A1B6KAB1</accession>
<dbReference type="AlphaFoldDB" id="A0A1B6KAB1"/>
<proteinExistence type="predicted"/>
<organism evidence="2">
    <name type="scientific">Graphocephala atropunctata</name>
    <dbReference type="NCBI Taxonomy" id="36148"/>
    <lineage>
        <taxon>Eukaryota</taxon>
        <taxon>Metazoa</taxon>
        <taxon>Ecdysozoa</taxon>
        <taxon>Arthropoda</taxon>
        <taxon>Hexapoda</taxon>
        <taxon>Insecta</taxon>
        <taxon>Pterygota</taxon>
        <taxon>Neoptera</taxon>
        <taxon>Paraneoptera</taxon>
        <taxon>Hemiptera</taxon>
        <taxon>Auchenorrhyncha</taxon>
        <taxon>Membracoidea</taxon>
        <taxon>Cicadellidae</taxon>
        <taxon>Cicadellinae</taxon>
        <taxon>Cicadellini</taxon>
        <taxon>Graphocephala</taxon>
    </lineage>
</organism>
<protein>
    <recommendedName>
        <fullName evidence="1">Transposable element P transposase-like RNase H C-terminal domain-containing protein</fullName>
    </recommendedName>
</protein>
<evidence type="ECO:0000259" key="1">
    <source>
        <dbReference type="Pfam" id="PF21789"/>
    </source>
</evidence>
<dbReference type="InterPro" id="IPR048367">
    <property type="entry name" value="TNP-like_RNaseH_C"/>
</dbReference>
<gene>
    <name evidence="2" type="ORF">g.53187</name>
</gene>
<feature type="domain" description="Transposable element P transposase-like RNase H C-terminal" evidence="1">
    <location>
        <begin position="1"/>
        <end position="27"/>
    </location>
</feature>
<name>A0A1B6KAB1_9HEMI</name>
<sequence length="103" mass="11866">ERLFGYIRSQNGHNNNPTCKEFTATFKRILLHSKLSESSSGNTLVLDKTVMFNISRYKTPEDDINASLPGWRALQHEEKDAQLSDDNELECDFNDELFMCGYD</sequence>
<dbReference type="Pfam" id="PF21789">
    <property type="entry name" value="TNP-like_RNaseH_C"/>
    <property type="match status" value="1"/>
</dbReference>
<feature type="non-terminal residue" evidence="2">
    <location>
        <position position="1"/>
    </location>
</feature>